<feature type="compositionally biased region" description="Basic and acidic residues" evidence="1">
    <location>
        <begin position="1"/>
        <end position="11"/>
    </location>
</feature>
<evidence type="ECO:0000313" key="2">
    <source>
        <dbReference type="EMBL" id="OTG10750.1"/>
    </source>
</evidence>
<dbReference type="EMBL" id="CM007899">
    <property type="protein sequence ID" value="OTG10750.1"/>
    <property type="molecule type" value="Genomic_DNA"/>
</dbReference>
<reference evidence="3" key="1">
    <citation type="journal article" date="2017" name="Nature">
        <title>The sunflower genome provides insights into oil metabolism, flowering and Asterid evolution.</title>
        <authorList>
            <person name="Badouin H."/>
            <person name="Gouzy J."/>
            <person name="Grassa C.J."/>
            <person name="Murat F."/>
            <person name="Staton S.E."/>
            <person name="Cottret L."/>
            <person name="Lelandais-Briere C."/>
            <person name="Owens G.L."/>
            <person name="Carrere S."/>
            <person name="Mayjonade B."/>
            <person name="Legrand L."/>
            <person name="Gill N."/>
            <person name="Kane N.C."/>
            <person name="Bowers J.E."/>
            <person name="Hubner S."/>
            <person name="Bellec A."/>
            <person name="Berard A."/>
            <person name="Berges H."/>
            <person name="Blanchet N."/>
            <person name="Boniface M.C."/>
            <person name="Brunel D."/>
            <person name="Catrice O."/>
            <person name="Chaidir N."/>
            <person name="Claudel C."/>
            <person name="Donnadieu C."/>
            <person name="Faraut T."/>
            <person name="Fievet G."/>
            <person name="Helmstetter N."/>
            <person name="King M."/>
            <person name="Knapp S.J."/>
            <person name="Lai Z."/>
            <person name="Le Paslier M.C."/>
            <person name="Lippi Y."/>
            <person name="Lorenzon L."/>
            <person name="Mandel J.R."/>
            <person name="Marage G."/>
            <person name="Marchand G."/>
            <person name="Marquand E."/>
            <person name="Bret-Mestries E."/>
            <person name="Morien E."/>
            <person name="Nambeesan S."/>
            <person name="Nguyen T."/>
            <person name="Pegot-Espagnet P."/>
            <person name="Pouilly N."/>
            <person name="Raftis F."/>
            <person name="Sallet E."/>
            <person name="Schiex T."/>
            <person name="Thomas J."/>
            <person name="Vandecasteele C."/>
            <person name="Vares D."/>
            <person name="Vear F."/>
            <person name="Vautrin S."/>
            <person name="Crespi M."/>
            <person name="Mangin B."/>
            <person name="Burke J.M."/>
            <person name="Salse J."/>
            <person name="Munos S."/>
            <person name="Vincourt P."/>
            <person name="Rieseberg L.H."/>
            <person name="Langlade N.B."/>
        </authorList>
    </citation>
    <scope>NUCLEOTIDE SEQUENCE [LARGE SCALE GENOMIC DNA]</scope>
    <source>
        <strain evidence="3">cv. SF193</strain>
    </source>
</reference>
<dbReference type="Proteomes" id="UP000215914">
    <property type="component" value="Chromosome 10"/>
</dbReference>
<organism evidence="2 3">
    <name type="scientific">Helianthus annuus</name>
    <name type="common">Common sunflower</name>
    <dbReference type="NCBI Taxonomy" id="4232"/>
    <lineage>
        <taxon>Eukaryota</taxon>
        <taxon>Viridiplantae</taxon>
        <taxon>Streptophyta</taxon>
        <taxon>Embryophyta</taxon>
        <taxon>Tracheophyta</taxon>
        <taxon>Spermatophyta</taxon>
        <taxon>Magnoliopsida</taxon>
        <taxon>eudicotyledons</taxon>
        <taxon>Gunneridae</taxon>
        <taxon>Pentapetalae</taxon>
        <taxon>asterids</taxon>
        <taxon>campanulids</taxon>
        <taxon>Asterales</taxon>
        <taxon>Asteraceae</taxon>
        <taxon>Asteroideae</taxon>
        <taxon>Heliantheae alliance</taxon>
        <taxon>Heliantheae</taxon>
        <taxon>Helianthus</taxon>
    </lineage>
</organism>
<feature type="region of interest" description="Disordered" evidence="1">
    <location>
        <begin position="1"/>
        <end position="21"/>
    </location>
</feature>
<evidence type="ECO:0000313" key="3">
    <source>
        <dbReference type="Proteomes" id="UP000215914"/>
    </source>
</evidence>
<name>A0A251TI32_HELAN</name>
<evidence type="ECO:0000256" key="1">
    <source>
        <dbReference type="SAM" id="MobiDB-lite"/>
    </source>
</evidence>
<protein>
    <submittedName>
        <fullName evidence="2">Uncharacterized protein</fullName>
    </submittedName>
</protein>
<keyword evidence="3" id="KW-1185">Reference proteome</keyword>
<dbReference type="AlphaFoldDB" id="A0A251TI32"/>
<proteinExistence type="predicted"/>
<accession>A0A251TI32</accession>
<gene>
    <name evidence="2" type="ORF">HannXRQ_Chr10g0291141</name>
</gene>
<dbReference type="InParanoid" id="A0A251TI32"/>
<sequence length="81" mass="9378">MVFLFKEDHVGTPEASPELEFSPKSLRRNSRHPFDNLSCSITWIILHLYSCVNTRSVTQPMLISTRLEKQARMALDTHFSN</sequence>